<dbReference type="EMBL" id="UGJF01000001">
    <property type="protein sequence ID" value="STQ88063.1"/>
    <property type="molecule type" value="Genomic_DNA"/>
</dbReference>
<accession>A0A1C0VZ33</accession>
<evidence type="ECO:0000313" key="7">
    <source>
        <dbReference type="Proteomes" id="UP000255269"/>
    </source>
</evidence>
<evidence type="ECO:0000256" key="1">
    <source>
        <dbReference type="ARBA" id="ARBA00022602"/>
    </source>
</evidence>
<name>A0A1C0VZ33_9HELI</name>
<keyword evidence="3" id="KW-0288">FMN</keyword>
<dbReference type="RefSeq" id="WP_040500075.1">
    <property type="nucleotide sequence ID" value="NZ_CABKNZ010000040.1"/>
</dbReference>
<dbReference type="GO" id="GO:0004659">
    <property type="term" value="F:prenyltransferase activity"/>
    <property type="evidence" value="ECO:0007669"/>
    <property type="project" value="UniProtKB-KW"/>
</dbReference>
<proteinExistence type="predicted"/>
<evidence type="ECO:0000256" key="2">
    <source>
        <dbReference type="ARBA" id="ARBA00022630"/>
    </source>
</evidence>
<dbReference type="Proteomes" id="UP000255269">
    <property type="component" value="Unassembled WGS sequence"/>
</dbReference>
<dbReference type="NCBIfam" id="NF004685">
    <property type="entry name" value="PRK06029.1"/>
    <property type="match status" value="1"/>
</dbReference>
<dbReference type="GO" id="GO:0016829">
    <property type="term" value="F:lyase activity"/>
    <property type="evidence" value="ECO:0007669"/>
    <property type="project" value="UniProtKB-KW"/>
</dbReference>
<dbReference type="NCBIfam" id="TIGR00421">
    <property type="entry name" value="ubiX_pad"/>
    <property type="match status" value="1"/>
</dbReference>
<dbReference type="InterPro" id="IPR003382">
    <property type="entry name" value="Flavoprotein"/>
</dbReference>
<keyword evidence="6" id="KW-0456">Lyase</keyword>
<gene>
    <name evidence="6" type="primary">pad1</name>
    <name evidence="6" type="ORF">NCTC13156_00894</name>
</gene>
<sequence length="190" mass="20816">MKRVIVGISGASGAGLGLKFLESLPKEIEKYCVISEGAKRVLSSEENIQETQKFEQIKSRVSKVFLFGDDELGACIASGSFVCEAMVVIPCSQNTLAKIACGISDTLITRCASVMIKEQRKLLLAPREIPFSQIALENMLKLSQIGVTIAPPVFGYYAGKNLDEIENMLIGKWCDNLGIPFEYGRWQGCN</sequence>
<dbReference type="SUPFAM" id="SSF52507">
    <property type="entry name" value="Homo-oligomeric flavin-containing Cys decarboxylases, HFCD"/>
    <property type="match status" value="1"/>
</dbReference>
<dbReference type="OrthoDB" id="9781577at2"/>
<evidence type="ECO:0000313" key="6">
    <source>
        <dbReference type="EMBL" id="STQ88063.1"/>
    </source>
</evidence>
<evidence type="ECO:0000256" key="4">
    <source>
        <dbReference type="ARBA" id="ARBA00022679"/>
    </source>
</evidence>
<feature type="domain" description="Flavoprotein" evidence="5">
    <location>
        <begin position="2"/>
        <end position="176"/>
    </location>
</feature>
<dbReference type="InterPro" id="IPR036551">
    <property type="entry name" value="Flavin_trans-like"/>
</dbReference>
<keyword evidence="2" id="KW-0285">Flavoprotein</keyword>
<evidence type="ECO:0000259" key="5">
    <source>
        <dbReference type="Pfam" id="PF02441"/>
    </source>
</evidence>
<evidence type="ECO:0000256" key="3">
    <source>
        <dbReference type="ARBA" id="ARBA00022643"/>
    </source>
</evidence>
<reference evidence="6 7" key="1">
    <citation type="submission" date="2018-06" db="EMBL/GenBank/DDBJ databases">
        <authorList>
            <consortium name="Pathogen Informatics"/>
            <person name="Doyle S."/>
        </authorList>
    </citation>
    <scope>NUCLEOTIDE SEQUENCE [LARGE SCALE GENOMIC DNA]</scope>
    <source>
        <strain evidence="6 7">NCTC13156</strain>
    </source>
</reference>
<keyword evidence="1" id="KW-0637">Prenyltransferase</keyword>
<dbReference type="AlphaFoldDB" id="A0A1C0VZ33"/>
<dbReference type="Gene3D" id="3.40.50.1950">
    <property type="entry name" value="Flavin prenyltransferase-like"/>
    <property type="match status" value="1"/>
</dbReference>
<organism evidence="6 7">
    <name type="scientific">Helicobacter pullorum</name>
    <dbReference type="NCBI Taxonomy" id="35818"/>
    <lineage>
        <taxon>Bacteria</taxon>
        <taxon>Pseudomonadati</taxon>
        <taxon>Campylobacterota</taxon>
        <taxon>Epsilonproteobacteria</taxon>
        <taxon>Campylobacterales</taxon>
        <taxon>Helicobacteraceae</taxon>
        <taxon>Helicobacter</taxon>
    </lineage>
</organism>
<dbReference type="Pfam" id="PF02441">
    <property type="entry name" value="Flavoprotein"/>
    <property type="match status" value="1"/>
</dbReference>
<dbReference type="InterPro" id="IPR004507">
    <property type="entry name" value="UbiX-like"/>
</dbReference>
<keyword evidence="4" id="KW-0808">Transferase</keyword>
<protein>
    <submittedName>
        <fullName evidence="6">Phenylacrylic acid decarboxylase</fullName>
        <ecNumber evidence="6">4.1.1.-</ecNumber>
    </submittedName>
</protein>
<dbReference type="EC" id="4.1.1.-" evidence="6"/>